<evidence type="ECO:0000313" key="1">
    <source>
        <dbReference type="EMBL" id="KAI7733852.1"/>
    </source>
</evidence>
<proteinExistence type="predicted"/>
<dbReference type="Proteomes" id="UP001206925">
    <property type="component" value="Unassembled WGS sequence"/>
</dbReference>
<gene>
    <name evidence="1" type="ORF">M8C21_028637</name>
</gene>
<evidence type="ECO:0000313" key="2">
    <source>
        <dbReference type="Proteomes" id="UP001206925"/>
    </source>
</evidence>
<name>A0AAD5C2E8_AMBAR</name>
<dbReference type="EMBL" id="JAMZMK010009897">
    <property type="protein sequence ID" value="KAI7733852.1"/>
    <property type="molecule type" value="Genomic_DNA"/>
</dbReference>
<reference evidence="1" key="1">
    <citation type="submission" date="2022-06" db="EMBL/GenBank/DDBJ databases">
        <title>Uncovering the hologenomic basis of an extraordinary plant invasion.</title>
        <authorList>
            <person name="Bieker V.C."/>
            <person name="Martin M.D."/>
            <person name="Gilbert T."/>
            <person name="Hodgins K."/>
            <person name="Battlay P."/>
            <person name="Petersen B."/>
            <person name="Wilson J."/>
        </authorList>
    </citation>
    <scope>NUCLEOTIDE SEQUENCE</scope>
    <source>
        <strain evidence="1">AA19_3_7</strain>
        <tissue evidence="1">Leaf</tissue>
    </source>
</reference>
<accession>A0AAD5C2E8</accession>
<protein>
    <submittedName>
        <fullName evidence="1">Uncharacterized protein</fullName>
    </submittedName>
</protein>
<comment type="caution">
    <text evidence="1">The sequence shown here is derived from an EMBL/GenBank/DDBJ whole genome shotgun (WGS) entry which is preliminary data.</text>
</comment>
<dbReference type="AlphaFoldDB" id="A0AAD5C2E8"/>
<organism evidence="1 2">
    <name type="scientific">Ambrosia artemisiifolia</name>
    <name type="common">Common ragweed</name>
    <dbReference type="NCBI Taxonomy" id="4212"/>
    <lineage>
        <taxon>Eukaryota</taxon>
        <taxon>Viridiplantae</taxon>
        <taxon>Streptophyta</taxon>
        <taxon>Embryophyta</taxon>
        <taxon>Tracheophyta</taxon>
        <taxon>Spermatophyta</taxon>
        <taxon>Magnoliopsida</taxon>
        <taxon>eudicotyledons</taxon>
        <taxon>Gunneridae</taxon>
        <taxon>Pentapetalae</taxon>
        <taxon>asterids</taxon>
        <taxon>campanulids</taxon>
        <taxon>Asterales</taxon>
        <taxon>Asteraceae</taxon>
        <taxon>Asteroideae</taxon>
        <taxon>Heliantheae alliance</taxon>
        <taxon>Heliantheae</taxon>
        <taxon>Ambrosia</taxon>
    </lineage>
</organism>
<sequence length="77" mass="8305">MFCPVVIDQGLSHGHCYGYGNPAMAVRSMVSLLSGGNGGSACATDSYRVYLHYINPAITVYREGAVKADCRDDLQFN</sequence>
<keyword evidence="2" id="KW-1185">Reference proteome</keyword>